<evidence type="ECO:0000313" key="1">
    <source>
        <dbReference type="EMBL" id="PBK62489.1"/>
    </source>
</evidence>
<name>A0A2H3AUQ7_9AGAR</name>
<reference evidence="2" key="1">
    <citation type="journal article" date="2017" name="Nat. Ecol. Evol.">
        <title>Genome expansion and lineage-specific genetic innovations in the forest pathogenic fungi Armillaria.</title>
        <authorList>
            <person name="Sipos G."/>
            <person name="Prasanna A.N."/>
            <person name="Walter M.C."/>
            <person name="O'Connor E."/>
            <person name="Balint B."/>
            <person name="Krizsan K."/>
            <person name="Kiss B."/>
            <person name="Hess J."/>
            <person name="Varga T."/>
            <person name="Slot J."/>
            <person name="Riley R."/>
            <person name="Boka B."/>
            <person name="Rigling D."/>
            <person name="Barry K."/>
            <person name="Lee J."/>
            <person name="Mihaltcheva S."/>
            <person name="LaButti K."/>
            <person name="Lipzen A."/>
            <person name="Waldron R."/>
            <person name="Moloney N.M."/>
            <person name="Sperisen C."/>
            <person name="Kredics L."/>
            <person name="Vagvoelgyi C."/>
            <person name="Patrignani A."/>
            <person name="Fitzpatrick D."/>
            <person name="Nagy I."/>
            <person name="Doyle S."/>
            <person name="Anderson J.B."/>
            <person name="Grigoriev I.V."/>
            <person name="Gueldener U."/>
            <person name="Muensterkoetter M."/>
            <person name="Nagy L.G."/>
        </authorList>
    </citation>
    <scope>NUCLEOTIDE SEQUENCE [LARGE SCALE GENOMIC DNA]</scope>
    <source>
        <strain evidence="2">28-4</strain>
    </source>
</reference>
<gene>
    <name evidence="1" type="ORF">ARMSODRAFT_606270</name>
</gene>
<dbReference type="AlphaFoldDB" id="A0A2H3AUQ7"/>
<keyword evidence="2" id="KW-1185">Reference proteome</keyword>
<accession>A0A2H3AUQ7</accession>
<dbReference type="Proteomes" id="UP000218334">
    <property type="component" value="Unassembled WGS sequence"/>
</dbReference>
<organism evidence="1 2">
    <name type="scientific">Armillaria solidipes</name>
    <dbReference type="NCBI Taxonomy" id="1076256"/>
    <lineage>
        <taxon>Eukaryota</taxon>
        <taxon>Fungi</taxon>
        <taxon>Dikarya</taxon>
        <taxon>Basidiomycota</taxon>
        <taxon>Agaricomycotina</taxon>
        <taxon>Agaricomycetes</taxon>
        <taxon>Agaricomycetidae</taxon>
        <taxon>Agaricales</taxon>
        <taxon>Marasmiineae</taxon>
        <taxon>Physalacriaceae</taxon>
        <taxon>Armillaria</taxon>
    </lineage>
</organism>
<proteinExistence type="predicted"/>
<sequence>MEDWEVPVSEIRSWTYTLVSTIAYMKGSPLIATSQIEVFGFETVVAFRNRAIESPLDKRGALLLACEGEVLVSISNSIVEF</sequence>
<protein>
    <submittedName>
        <fullName evidence="1">Uncharacterized protein</fullName>
    </submittedName>
</protein>
<dbReference type="EMBL" id="KZ293466">
    <property type="protein sequence ID" value="PBK62489.1"/>
    <property type="molecule type" value="Genomic_DNA"/>
</dbReference>
<evidence type="ECO:0000313" key="2">
    <source>
        <dbReference type="Proteomes" id="UP000218334"/>
    </source>
</evidence>